<dbReference type="CDD" id="cd11418">
    <property type="entry name" value="bHLH_TS_ASCL"/>
    <property type="match status" value="1"/>
</dbReference>
<dbReference type="GO" id="GO:0046983">
    <property type="term" value="F:protein dimerization activity"/>
    <property type="evidence" value="ECO:0007669"/>
    <property type="project" value="InterPro"/>
</dbReference>
<dbReference type="PROSITE" id="PS50888">
    <property type="entry name" value="BHLH"/>
    <property type="match status" value="1"/>
</dbReference>
<name>A0A9D3YY57_DREPO</name>
<keyword evidence="8" id="KW-1185">Reference proteome</keyword>
<feature type="region of interest" description="Disordered" evidence="5">
    <location>
        <begin position="1"/>
        <end position="40"/>
    </location>
</feature>
<evidence type="ECO:0000256" key="4">
    <source>
        <dbReference type="ARBA" id="ARBA00023242"/>
    </source>
</evidence>
<dbReference type="InterPro" id="IPR011598">
    <property type="entry name" value="bHLH_dom"/>
</dbReference>
<dbReference type="InterPro" id="IPR050283">
    <property type="entry name" value="E-box_TF_Regulators"/>
</dbReference>
<evidence type="ECO:0000259" key="6">
    <source>
        <dbReference type="PROSITE" id="PS50888"/>
    </source>
</evidence>
<dbReference type="FunFam" id="4.10.280.10:FF:000029">
    <property type="entry name" value="Achaete-scute family bHLH transcription factor 1"/>
    <property type="match status" value="1"/>
</dbReference>
<protein>
    <recommendedName>
        <fullName evidence="6">BHLH domain-containing protein</fullName>
    </recommendedName>
</protein>
<comment type="caution">
    <text evidence="7">The sequence shown here is derived from an EMBL/GenBank/DDBJ whole genome shotgun (WGS) entry which is preliminary data.</text>
</comment>
<dbReference type="PANTHER" id="PTHR23349:SF108">
    <property type="entry name" value="BHLH DOMAIN-CONTAINING PROTEIN"/>
    <property type="match status" value="1"/>
</dbReference>
<sequence>MIGMTSFEKRLSGSCHRLGTRRRHKRSGKVSYKHIPHSEKPPHLVAKRNARERRRVETVNNAFVRLRRHVPIEAKNKRLSKVKTLRYAIDYIKQLTIMIKEHDKQYGSPCLHFGRSVSIETIDMQQELRRPVYFSREYSGDATSGGPWYQSG</sequence>
<dbReference type="Pfam" id="PF00010">
    <property type="entry name" value="HLH"/>
    <property type="match status" value="1"/>
</dbReference>
<evidence type="ECO:0000313" key="8">
    <source>
        <dbReference type="Proteomes" id="UP000828390"/>
    </source>
</evidence>
<keyword evidence="2" id="KW-0524">Neurogenesis</keyword>
<reference evidence="7" key="1">
    <citation type="journal article" date="2019" name="bioRxiv">
        <title>The Genome of the Zebra Mussel, Dreissena polymorpha: A Resource for Invasive Species Research.</title>
        <authorList>
            <person name="McCartney M.A."/>
            <person name="Auch B."/>
            <person name="Kono T."/>
            <person name="Mallez S."/>
            <person name="Zhang Y."/>
            <person name="Obille A."/>
            <person name="Becker A."/>
            <person name="Abrahante J.E."/>
            <person name="Garbe J."/>
            <person name="Badalamenti J.P."/>
            <person name="Herman A."/>
            <person name="Mangelson H."/>
            <person name="Liachko I."/>
            <person name="Sullivan S."/>
            <person name="Sone E.D."/>
            <person name="Koren S."/>
            <person name="Silverstein K.A.T."/>
            <person name="Beckman K.B."/>
            <person name="Gohl D.M."/>
        </authorList>
    </citation>
    <scope>NUCLEOTIDE SEQUENCE</scope>
    <source>
        <strain evidence="7">Duluth1</strain>
        <tissue evidence="7">Whole animal</tissue>
    </source>
</reference>
<gene>
    <name evidence="7" type="ORF">DPMN_066308</name>
</gene>
<reference evidence="7" key="2">
    <citation type="submission" date="2020-11" db="EMBL/GenBank/DDBJ databases">
        <authorList>
            <person name="McCartney M.A."/>
            <person name="Auch B."/>
            <person name="Kono T."/>
            <person name="Mallez S."/>
            <person name="Becker A."/>
            <person name="Gohl D.M."/>
            <person name="Silverstein K.A.T."/>
            <person name="Koren S."/>
            <person name="Bechman K.B."/>
            <person name="Herman A."/>
            <person name="Abrahante J.E."/>
            <person name="Garbe J."/>
        </authorList>
    </citation>
    <scope>NUCLEOTIDE SEQUENCE</scope>
    <source>
        <strain evidence="7">Duluth1</strain>
        <tissue evidence="7">Whole animal</tissue>
    </source>
</reference>
<feature type="domain" description="BHLH" evidence="6">
    <location>
        <begin position="43"/>
        <end position="95"/>
    </location>
</feature>
<dbReference type="InterPro" id="IPR036638">
    <property type="entry name" value="HLH_DNA-bd_sf"/>
</dbReference>
<dbReference type="Gene3D" id="4.10.280.10">
    <property type="entry name" value="Helix-loop-helix DNA-binding domain"/>
    <property type="match status" value="1"/>
</dbReference>
<feature type="compositionally biased region" description="Basic residues" evidence="5">
    <location>
        <begin position="18"/>
        <end position="35"/>
    </location>
</feature>
<evidence type="ECO:0000256" key="1">
    <source>
        <dbReference type="ARBA" id="ARBA00004123"/>
    </source>
</evidence>
<dbReference type="EMBL" id="JAIWYP010000014">
    <property type="protein sequence ID" value="KAH3706917.1"/>
    <property type="molecule type" value="Genomic_DNA"/>
</dbReference>
<dbReference type="GO" id="GO:0000981">
    <property type="term" value="F:DNA-binding transcription factor activity, RNA polymerase II-specific"/>
    <property type="evidence" value="ECO:0007669"/>
    <property type="project" value="TreeGrafter"/>
</dbReference>
<evidence type="ECO:0000256" key="3">
    <source>
        <dbReference type="ARBA" id="ARBA00023125"/>
    </source>
</evidence>
<keyword evidence="3" id="KW-0238">DNA-binding</keyword>
<evidence type="ECO:0000256" key="5">
    <source>
        <dbReference type="SAM" id="MobiDB-lite"/>
    </source>
</evidence>
<dbReference type="GO" id="GO:0000977">
    <property type="term" value="F:RNA polymerase II transcription regulatory region sequence-specific DNA binding"/>
    <property type="evidence" value="ECO:0007669"/>
    <property type="project" value="TreeGrafter"/>
</dbReference>
<dbReference type="Proteomes" id="UP000828390">
    <property type="component" value="Unassembled WGS sequence"/>
</dbReference>
<dbReference type="SUPFAM" id="SSF47459">
    <property type="entry name" value="HLH, helix-loop-helix DNA-binding domain"/>
    <property type="match status" value="1"/>
</dbReference>
<comment type="subcellular location">
    <subcellularLocation>
        <location evidence="1">Nucleus</location>
    </subcellularLocation>
</comment>
<evidence type="ECO:0000313" key="7">
    <source>
        <dbReference type="EMBL" id="KAH3706917.1"/>
    </source>
</evidence>
<accession>A0A9D3YY57</accession>
<organism evidence="7 8">
    <name type="scientific">Dreissena polymorpha</name>
    <name type="common">Zebra mussel</name>
    <name type="synonym">Mytilus polymorpha</name>
    <dbReference type="NCBI Taxonomy" id="45954"/>
    <lineage>
        <taxon>Eukaryota</taxon>
        <taxon>Metazoa</taxon>
        <taxon>Spiralia</taxon>
        <taxon>Lophotrochozoa</taxon>
        <taxon>Mollusca</taxon>
        <taxon>Bivalvia</taxon>
        <taxon>Autobranchia</taxon>
        <taxon>Heteroconchia</taxon>
        <taxon>Euheterodonta</taxon>
        <taxon>Imparidentia</taxon>
        <taxon>Neoheterodontei</taxon>
        <taxon>Myida</taxon>
        <taxon>Dreissenoidea</taxon>
        <taxon>Dreissenidae</taxon>
        <taxon>Dreissena</taxon>
    </lineage>
</organism>
<proteinExistence type="predicted"/>
<dbReference type="SMART" id="SM00353">
    <property type="entry name" value="HLH"/>
    <property type="match status" value="1"/>
</dbReference>
<dbReference type="GO" id="GO:0007399">
    <property type="term" value="P:nervous system development"/>
    <property type="evidence" value="ECO:0007669"/>
    <property type="project" value="UniProtKB-KW"/>
</dbReference>
<dbReference type="AlphaFoldDB" id="A0A9D3YY57"/>
<dbReference type="PANTHER" id="PTHR23349">
    <property type="entry name" value="BASIC HELIX-LOOP-HELIX TRANSCRIPTION FACTOR, TWIST"/>
    <property type="match status" value="1"/>
</dbReference>
<dbReference type="GO" id="GO:0005634">
    <property type="term" value="C:nucleus"/>
    <property type="evidence" value="ECO:0007669"/>
    <property type="project" value="UniProtKB-SubCell"/>
</dbReference>
<keyword evidence="4" id="KW-0539">Nucleus</keyword>
<evidence type="ECO:0000256" key="2">
    <source>
        <dbReference type="ARBA" id="ARBA00022902"/>
    </source>
</evidence>